<organism evidence="1 2">
    <name type="scientific">Streptomyces daliensis</name>
    <dbReference type="NCBI Taxonomy" id="299421"/>
    <lineage>
        <taxon>Bacteria</taxon>
        <taxon>Bacillati</taxon>
        <taxon>Actinomycetota</taxon>
        <taxon>Actinomycetes</taxon>
        <taxon>Kitasatosporales</taxon>
        <taxon>Streptomycetaceae</taxon>
        <taxon>Streptomyces</taxon>
    </lineage>
</organism>
<accession>A0A8T4IX84</accession>
<dbReference type="InterPro" id="IPR046044">
    <property type="entry name" value="DUF6002"/>
</dbReference>
<dbReference type="EMBL" id="JAGSMN010000782">
    <property type="protein sequence ID" value="MBR7676936.1"/>
    <property type="molecule type" value="Genomic_DNA"/>
</dbReference>
<gene>
    <name evidence="1" type="ORF">KDA82_28820</name>
</gene>
<evidence type="ECO:0000313" key="1">
    <source>
        <dbReference type="EMBL" id="MBR7676936.1"/>
    </source>
</evidence>
<dbReference type="Pfam" id="PF19465">
    <property type="entry name" value="DUF6002"/>
    <property type="match status" value="1"/>
</dbReference>
<feature type="non-terminal residue" evidence="1">
    <location>
        <position position="1"/>
    </location>
</feature>
<reference evidence="1" key="1">
    <citation type="submission" date="2021-04" db="EMBL/GenBank/DDBJ databases">
        <title>Sequencing of actinobacteria type strains.</title>
        <authorList>
            <person name="Nguyen G.-S."/>
            <person name="Wentzel A."/>
        </authorList>
    </citation>
    <scope>NUCLEOTIDE SEQUENCE</scope>
    <source>
        <strain evidence="1">DSM 42095</strain>
    </source>
</reference>
<sequence>EPGPEPARTPPRYFLVQHLGAPDMVLSLYNDGATDPSLAPRYTYETESGLYAQAENPRFPAVTFDPGERLDSTFYTRKPPTSARMNELIGKQGGGGIVVSLAECLNRYGQVRAILADAEVRLPADPREVREWSLVMAVVGALNALDRDLVPEGGPEGSPEGDILVHGSGSYAVGDFDALSATELHRVDGVDDLRNVVLQATAL</sequence>
<proteinExistence type="predicted"/>
<comment type="caution">
    <text evidence="1">The sequence shown here is derived from an EMBL/GenBank/DDBJ whole genome shotgun (WGS) entry which is preliminary data.</text>
</comment>
<dbReference type="Proteomes" id="UP000675554">
    <property type="component" value="Unassembled WGS sequence"/>
</dbReference>
<keyword evidence="2" id="KW-1185">Reference proteome</keyword>
<name>A0A8T4IX84_9ACTN</name>
<evidence type="ECO:0000313" key="2">
    <source>
        <dbReference type="Proteomes" id="UP000675554"/>
    </source>
</evidence>
<protein>
    <submittedName>
        <fullName evidence="1">Uncharacterized protein</fullName>
    </submittedName>
</protein>
<dbReference type="AlphaFoldDB" id="A0A8T4IX84"/>